<keyword evidence="2" id="KW-1185">Reference proteome</keyword>
<name>A0A317X6E4_9EURO</name>
<evidence type="ECO:0000313" key="2">
    <source>
        <dbReference type="Proteomes" id="UP000246702"/>
    </source>
</evidence>
<dbReference type="RefSeq" id="XP_025470502.1">
    <property type="nucleotide sequence ID" value="XM_025607101.1"/>
</dbReference>
<dbReference type="OrthoDB" id="10591240at2759"/>
<dbReference type="GeneID" id="37109244"/>
<sequence>MQSCTLARPVMARISAETGMALRAAMQDHLMYQIPVSMMWSVATRFWPGQPSSPLARRPLPSSLRRSLVRNIENKPRHDHCRQQGSSNSCQCFRVPQGSVLLPGFHHSIRRTPSPSSCNERPIFIYFCIRPIPGIYGHHLAFASAFASNLGRKGLRQIGT</sequence>
<gene>
    <name evidence="1" type="ORF">BO94DRAFT_350952</name>
</gene>
<protein>
    <submittedName>
        <fullName evidence="1">Uncharacterized protein</fullName>
    </submittedName>
</protein>
<evidence type="ECO:0000313" key="1">
    <source>
        <dbReference type="EMBL" id="PWY93741.1"/>
    </source>
</evidence>
<dbReference type="EMBL" id="MSFK01000006">
    <property type="protein sequence ID" value="PWY93741.1"/>
    <property type="molecule type" value="Genomic_DNA"/>
</dbReference>
<reference evidence="1 2" key="1">
    <citation type="submission" date="2016-12" db="EMBL/GenBank/DDBJ databases">
        <title>The genomes of Aspergillus section Nigri reveals drivers in fungal speciation.</title>
        <authorList>
            <consortium name="DOE Joint Genome Institute"/>
            <person name="Vesth T.C."/>
            <person name="Nybo J."/>
            <person name="Theobald S."/>
            <person name="Brandl J."/>
            <person name="Frisvad J.C."/>
            <person name="Nielsen K.F."/>
            <person name="Lyhne E.K."/>
            <person name="Kogle M.E."/>
            <person name="Kuo A."/>
            <person name="Riley R."/>
            <person name="Clum A."/>
            <person name="Nolan M."/>
            <person name="Lipzen A."/>
            <person name="Salamov A."/>
            <person name="Henrissat B."/>
            <person name="Wiebenga A."/>
            <person name="De Vries R.P."/>
            <person name="Grigoriev I.V."/>
            <person name="Mortensen U.H."/>
            <person name="Andersen M.R."/>
            <person name="Baker S.E."/>
        </authorList>
    </citation>
    <scope>NUCLEOTIDE SEQUENCE [LARGE SCALE GENOMIC DNA]</scope>
    <source>
        <strain evidence="1 2">CBS 115572</strain>
    </source>
</reference>
<organism evidence="1 2">
    <name type="scientific">Aspergillus sclerotioniger CBS 115572</name>
    <dbReference type="NCBI Taxonomy" id="1450535"/>
    <lineage>
        <taxon>Eukaryota</taxon>
        <taxon>Fungi</taxon>
        <taxon>Dikarya</taxon>
        <taxon>Ascomycota</taxon>
        <taxon>Pezizomycotina</taxon>
        <taxon>Eurotiomycetes</taxon>
        <taxon>Eurotiomycetidae</taxon>
        <taxon>Eurotiales</taxon>
        <taxon>Aspergillaceae</taxon>
        <taxon>Aspergillus</taxon>
        <taxon>Aspergillus subgen. Circumdati</taxon>
    </lineage>
</organism>
<dbReference type="AlphaFoldDB" id="A0A317X6E4"/>
<accession>A0A317X6E4</accession>
<dbReference type="Proteomes" id="UP000246702">
    <property type="component" value="Unassembled WGS sequence"/>
</dbReference>
<comment type="caution">
    <text evidence="1">The sequence shown here is derived from an EMBL/GenBank/DDBJ whole genome shotgun (WGS) entry which is preliminary data.</text>
</comment>
<proteinExistence type="predicted"/>